<accession>A0A9D2MXE9</accession>
<sequence length="357" mass="41018">MISISLCMIVKNEEDTLPRCLRSAAGLVDEIVVVDTGSTDRTKEVAREFTDRVFDFPWNDDFSQARNYSFQLARCQYCLWLDADDVIDPEYQQEFQTLKESLPPQTDVVMLPYHGAFDQQGRPVLTYYRERLVRRLAGLVWQGAVHEAIAPVGNVVYWDRAAVSHRKTRPGDGGRNLRILENLLAQGKMFSPREQFYYARELADHGRDQEAAAQLEAFLERPEGWVENKRQACRDLAQCRKRLGQEEAAFAALTRALAYGPPQAELCCDLGQFFLDREEYPAALFWYETALSRPREDRAGAFVAPDCYGYIPCMQLCVCHYRLGNRELARRYNQMAGTFKPDDPAFLSNERFFQGEA</sequence>
<keyword evidence="2" id="KW-0328">Glycosyltransferase</keyword>
<dbReference type="SMART" id="SM00028">
    <property type="entry name" value="TPR"/>
    <property type="match status" value="2"/>
</dbReference>
<evidence type="ECO:0000259" key="1">
    <source>
        <dbReference type="Pfam" id="PF00535"/>
    </source>
</evidence>
<dbReference type="InterPro" id="IPR001173">
    <property type="entry name" value="Glyco_trans_2-like"/>
</dbReference>
<dbReference type="EMBL" id="DWXG01000063">
    <property type="protein sequence ID" value="HJB98497.1"/>
    <property type="molecule type" value="Genomic_DNA"/>
</dbReference>
<evidence type="ECO:0000313" key="3">
    <source>
        <dbReference type="Proteomes" id="UP000826793"/>
    </source>
</evidence>
<dbReference type="InterPro" id="IPR011990">
    <property type="entry name" value="TPR-like_helical_dom_sf"/>
</dbReference>
<proteinExistence type="predicted"/>
<reference evidence="2" key="2">
    <citation type="submission" date="2021-04" db="EMBL/GenBank/DDBJ databases">
        <authorList>
            <person name="Gilroy R."/>
        </authorList>
    </citation>
    <scope>NUCLEOTIDE SEQUENCE</scope>
    <source>
        <strain evidence="2">CHK185-1770</strain>
    </source>
</reference>
<gene>
    <name evidence="2" type="ORF">H9710_07955</name>
</gene>
<dbReference type="Gene3D" id="1.25.40.10">
    <property type="entry name" value="Tetratricopeptide repeat domain"/>
    <property type="match status" value="1"/>
</dbReference>
<evidence type="ECO:0000313" key="2">
    <source>
        <dbReference type="EMBL" id="HJB98497.1"/>
    </source>
</evidence>
<dbReference type="AlphaFoldDB" id="A0A9D2MXE9"/>
<dbReference type="PANTHER" id="PTHR43630:SF2">
    <property type="entry name" value="GLYCOSYLTRANSFERASE"/>
    <property type="match status" value="1"/>
</dbReference>
<organism evidence="2 3">
    <name type="scientific">Candidatus Acutalibacter pullicola</name>
    <dbReference type="NCBI Taxonomy" id="2838417"/>
    <lineage>
        <taxon>Bacteria</taxon>
        <taxon>Bacillati</taxon>
        <taxon>Bacillota</taxon>
        <taxon>Clostridia</taxon>
        <taxon>Eubacteriales</taxon>
        <taxon>Acutalibacteraceae</taxon>
        <taxon>Acutalibacter</taxon>
    </lineage>
</organism>
<dbReference type="CDD" id="cd02511">
    <property type="entry name" value="Beta4Glucosyltransferase"/>
    <property type="match status" value="1"/>
</dbReference>
<dbReference type="InterPro" id="IPR019734">
    <property type="entry name" value="TPR_rpt"/>
</dbReference>
<dbReference type="Gene3D" id="3.90.550.10">
    <property type="entry name" value="Spore Coat Polysaccharide Biosynthesis Protein SpsA, Chain A"/>
    <property type="match status" value="1"/>
</dbReference>
<dbReference type="InterPro" id="IPR029044">
    <property type="entry name" value="Nucleotide-diphossugar_trans"/>
</dbReference>
<dbReference type="EC" id="2.4.-.-" evidence="2"/>
<comment type="caution">
    <text evidence="2">The sequence shown here is derived from an EMBL/GenBank/DDBJ whole genome shotgun (WGS) entry which is preliminary data.</text>
</comment>
<protein>
    <submittedName>
        <fullName evidence="2">Glycosyltransferase</fullName>
        <ecNumber evidence="2">2.4.-.-</ecNumber>
    </submittedName>
</protein>
<dbReference type="Proteomes" id="UP000826793">
    <property type="component" value="Unassembled WGS sequence"/>
</dbReference>
<dbReference type="PANTHER" id="PTHR43630">
    <property type="entry name" value="POLY-BETA-1,6-N-ACETYL-D-GLUCOSAMINE SYNTHASE"/>
    <property type="match status" value="1"/>
</dbReference>
<feature type="domain" description="Glycosyltransferase 2-like" evidence="1">
    <location>
        <begin position="5"/>
        <end position="129"/>
    </location>
</feature>
<keyword evidence="2" id="KW-0808">Transferase</keyword>
<name>A0A9D2MXE9_9FIRM</name>
<dbReference type="GO" id="GO:0016757">
    <property type="term" value="F:glycosyltransferase activity"/>
    <property type="evidence" value="ECO:0007669"/>
    <property type="project" value="UniProtKB-KW"/>
</dbReference>
<dbReference type="SUPFAM" id="SSF53448">
    <property type="entry name" value="Nucleotide-diphospho-sugar transferases"/>
    <property type="match status" value="1"/>
</dbReference>
<dbReference type="SUPFAM" id="SSF48452">
    <property type="entry name" value="TPR-like"/>
    <property type="match status" value="1"/>
</dbReference>
<dbReference type="Pfam" id="PF00535">
    <property type="entry name" value="Glycos_transf_2"/>
    <property type="match status" value="1"/>
</dbReference>
<reference evidence="2" key="1">
    <citation type="journal article" date="2021" name="PeerJ">
        <title>Extensive microbial diversity within the chicken gut microbiome revealed by metagenomics and culture.</title>
        <authorList>
            <person name="Gilroy R."/>
            <person name="Ravi A."/>
            <person name="Getino M."/>
            <person name="Pursley I."/>
            <person name="Horton D.L."/>
            <person name="Alikhan N.F."/>
            <person name="Baker D."/>
            <person name="Gharbi K."/>
            <person name="Hall N."/>
            <person name="Watson M."/>
            <person name="Adriaenssens E.M."/>
            <person name="Foster-Nyarko E."/>
            <person name="Jarju S."/>
            <person name="Secka A."/>
            <person name="Antonio M."/>
            <person name="Oren A."/>
            <person name="Chaudhuri R.R."/>
            <person name="La Ragione R."/>
            <person name="Hildebrand F."/>
            <person name="Pallen M.J."/>
        </authorList>
    </citation>
    <scope>NUCLEOTIDE SEQUENCE</scope>
    <source>
        <strain evidence="2">CHK185-1770</strain>
    </source>
</reference>